<dbReference type="PANTHER" id="PTHR38926">
    <property type="entry name" value="F-BOX DOMAIN CONTAINING PROTEIN, EXPRESSED"/>
    <property type="match status" value="1"/>
</dbReference>
<dbReference type="AlphaFoldDB" id="A0AAW0CFN8"/>
<accession>A0AAW0CFN8</accession>
<dbReference type="EMBL" id="JAYKXP010000046">
    <property type="protein sequence ID" value="KAK7037529.1"/>
    <property type="molecule type" value="Genomic_DNA"/>
</dbReference>
<proteinExistence type="predicted"/>
<dbReference type="Gene3D" id="1.20.1280.50">
    <property type="match status" value="1"/>
</dbReference>
<evidence type="ECO:0000256" key="1">
    <source>
        <dbReference type="SAM" id="Coils"/>
    </source>
</evidence>
<dbReference type="InterPro" id="IPR036047">
    <property type="entry name" value="F-box-like_dom_sf"/>
</dbReference>
<dbReference type="Proteomes" id="UP001383192">
    <property type="component" value="Unassembled WGS sequence"/>
</dbReference>
<protein>
    <recommendedName>
        <fullName evidence="2">F-box domain-containing protein</fullName>
    </recommendedName>
</protein>
<dbReference type="SUPFAM" id="SSF81383">
    <property type="entry name" value="F-box domain"/>
    <property type="match status" value="1"/>
</dbReference>
<dbReference type="PANTHER" id="PTHR38926:SF5">
    <property type="entry name" value="F-BOX AND LEUCINE-RICH REPEAT PROTEIN 6"/>
    <property type="match status" value="1"/>
</dbReference>
<evidence type="ECO:0000313" key="3">
    <source>
        <dbReference type="EMBL" id="KAK7037529.1"/>
    </source>
</evidence>
<evidence type="ECO:0000259" key="2">
    <source>
        <dbReference type="Pfam" id="PF12937"/>
    </source>
</evidence>
<evidence type="ECO:0000313" key="4">
    <source>
        <dbReference type="Proteomes" id="UP001383192"/>
    </source>
</evidence>
<keyword evidence="4" id="KW-1185">Reference proteome</keyword>
<gene>
    <name evidence="3" type="ORF">VNI00_011021</name>
</gene>
<dbReference type="InterPro" id="IPR032675">
    <property type="entry name" value="LRR_dom_sf"/>
</dbReference>
<name>A0AAW0CFN8_9AGAR</name>
<feature type="domain" description="F-box" evidence="2">
    <location>
        <begin position="67"/>
        <end position="121"/>
    </location>
</feature>
<dbReference type="Pfam" id="PF12937">
    <property type="entry name" value="F-box-like"/>
    <property type="match status" value="1"/>
</dbReference>
<keyword evidence="1" id="KW-0175">Coiled coil</keyword>
<dbReference type="InterPro" id="IPR001810">
    <property type="entry name" value="F-box_dom"/>
</dbReference>
<dbReference type="Gene3D" id="3.80.10.10">
    <property type="entry name" value="Ribonuclease Inhibitor"/>
    <property type="match status" value="1"/>
</dbReference>
<reference evidence="3 4" key="1">
    <citation type="submission" date="2024-01" db="EMBL/GenBank/DDBJ databases">
        <title>A draft genome for a cacao thread blight-causing isolate of Paramarasmius palmivorus.</title>
        <authorList>
            <person name="Baruah I.K."/>
            <person name="Bukari Y."/>
            <person name="Amoako-Attah I."/>
            <person name="Meinhardt L.W."/>
            <person name="Bailey B.A."/>
            <person name="Cohen S.P."/>
        </authorList>
    </citation>
    <scope>NUCLEOTIDE SEQUENCE [LARGE SCALE GENOMIC DNA]</scope>
    <source>
        <strain evidence="3 4">GH-12</strain>
    </source>
</reference>
<comment type="caution">
    <text evidence="3">The sequence shown here is derived from an EMBL/GenBank/DDBJ whole genome shotgun (WGS) entry which is preliminary data.</text>
</comment>
<organism evidence="3 4">
    <name type="scientific">Paramarasmius palmivorus</name>
    <dbReference type="NCBI Taxonomy" id="297713"/>
    <lineage>
        <taxon>Eukaryota</taxon>
        <taxon>Fungi</taxon>
        <taxon>Dikarya</taxon>
        <taxon>Basidiomycota</taxon>
        <taxon>Agaricomycotina</taxon>
        <taxon>Agaricomycetes</taxon>
        <taxon>Agaricomycetidae</taxon>
        <taxon>Agaricales</taxon>
        <taxon>Marasmiineae</taxon>
        <taxon>Marasmiaceae</taxon>
        <taxon>Paramarasmius</taxon>
    </lineage>
</organism>
<dbReference type="SUPFAM" id="SSF52047">
    <property type="entry name" value="RNI-like"/>
    <property type="match status" value="1"/>
</dbReference>
<feature type="coiled-coil region" evidence="1">
    <location>
        <begin position="19"/>
        <end position="60"/>
    </location>
</feature>
<sequence>MDSHLPADSSMGHTNADSYDEFVQELATLDAELEALNARLESVARRKEEIRGKYQAARAASGLSLVQKLPTEILQSIFSHCNLTPFSIGRASEGPILFGRICRKWRNVALGTPELWRSIHIVLPSAEYPSDRNIASRSEGLREGVKMWLSRAGELPLRISAHYNAREQDARLLNEAAKVVEVLVPYLKRCSYFRLDLPLQCIQSLNDIPGEEFPVLETALVKLKDPFSLPEPSNLSQGNPVFFLSDSPRLHSLCLRDDRPSRYLRPTVIWGNLRSLSLKLVGTRPVEIFSIISQCTNLHRFELIVFYVDRHSGPPSPPPEEHITLPHLQDFNLSIPCDFLHEVFNMLVLPSLRTLSLENHQSVSFAEVFGAIKELCLRSSNSLHKLTLNLSPDCFKPMSSFLDFLRSIPSLFELEFGGRELEIAEFDQFFEVMTLDADREPESIPCPNLRRLVIPDSTASDEGKLVEFIASRCEVEPSSPVVALDSVRISTYRKTLKNALEIYMGRVDVDLRAHWYNNAQMGLPISFDVFDEPL</sequence>